<dbReference type="GO" id="GO:0061654">
    <property type="term" value="F:NEDD8 conjugating enzyme activity"/>
    <property type="evidence" value="ECO:0007669"/>
    <property type="project" value="UniProtKB-EC"/>
</dbReference>
<dbReference type="InterPro" id="IPR023313">
    <property type="entry name" value="UBQ-conjugating_AS"/>
</dbReference>
<feature type="active site" description="Glycyl thioester intermediate" evidence="8">
    <location>
        <position position="109"/>
    </location>
</feature>
<evidence type="ECO:0000259" key="10">
    <source>
        <dbReference type="PROSITE" id="PS50127"/>
    </source>
</evidence>
<dbReference type="PROSITE" id="PS50127">
    <property type="entry name" value="UBC_2"/>
    <property type="match status" value="1"/>
</dbReference>
<keyword evidence="3 9" id="KW-0547">Nucleotide-binding</keyword>
<dbReference type="OrthoDB" id="10249039at2759"/>
<dbReference type="InterPro" id="IPR050113">
    <property type="entry name" value="Ub_conjugating_enzyme"/>
</dbReference>
<protein>
    <recommendedName>
        <fullName evidence="7">E2 NEDD8-conjugating enzyme</fullName>
        <ecNumber evidence="7">2.3.2.34</ecNumber>
    </recommendedName>
</protein>
<comment type="pathway">
    <text evidence="1">Protein modification; protein neddylation.</text>
</comment>
<dbReference type="GO" id="GO:0005524">
    <property type="term" value="F:ATP binding"/>
    <property type="evidence" value="ECO:0007669"/>
    <property type="project" value="UniProtKB-UniRule"/>
</dbReference>
<dbReference type="EC" id="2.3.2.34" evidence="7"/>
<comment type="similarity">
    <text evidence="9">Belongs to the ubiquitin-conjugating enzyme family.</text>
</comment>
<dbReference type="AlphaFoldDB" id="A0A9J6C8Z6"/>
<dbReference type="SUPFAM" id="SSF54495">
    <property type="entry name" value="UBC-like"/>
    <property type="match status" value="1"/>
</dbReference>
<evidence type="ECO:0000256" key="2">
    <source>
        <dbReference type="ARBA" id="ARBA00022679"/>
    </source>
</evidence>
<evidence type="ECO:0000256" key="7">
    <source>
        <dbReference type="ARBA" id="ARBA00044047"/>
    </source>
</evidence>
<evidence type="ECO:0000256" key="1">
    <source>
        <dbReference type="ARBA" id="ARBA00005032"/>
    </source>
</evidence>
<evidence type="ECO:0000256" key="5">
    <source>
        <dbReference type="ARBA" id="ARBA00022840"/>
    </source>
</evidence>
<dbReference type="InterPro" id="IPR000608">
    <property type="entry name" value="UBC"/>
</dbReference>
<dbReference type="PANTHER" id="PTHR24067">
    <property type="entry name" value="UBIQUITIN-CONJUGATING ENZYME E2"/>
    <property type="match status" value="1"/>
</dbReference>
<dbReference type="Proteomes" id="UP001107558">
    <property type="component" value="Chromosome 2"/>
</dbReference>
<dbReference type="GO" id="GO:0045116">
    <property type="term" value="P:protein neddylation"/>
    <property type="evidence" value="ECO:0007669"/>
    <property type="project" value="UniProtKB-ARBA"/>
</dbReference>
<dbReference type="Gene3D" id="3.10.110.10">
    <property type="entry name" value="Ubiquitin Conjugating Enzyme"/>
    <property type="match status" value="1"/>
</dbReference>
<dbReference type="SMART" id="SM00212">
    <property type="entry name" value="UBCc"/>
    <property type="match status" value="1"/>
</dbReference>
<keyword evidence="5 9" id="KW-0067">ATP-binding</keyword>
<dbReference type="InterPro" id="IPR016135">
    <property type="entry name" value="UBQ-conjugating_enzyme/RWD"/>
</dbReference>
<evidence type="ECO:0000313" key="12">
    <source>
        <dbReference type="Proteomes" id="UP001107558"/>
    </source>
</evidence>
<dbReference type="EMBL" id="JADBJN010000002">
    <property type="protein sequence ID" value="KAG5678439.1"/>
    <property type="molecule type" value="Genomic_DNA"/>
</dbReference>
<evidence type="ECO:0000256" key="8">
    <source>
        <dbReference type="PROSITE-ProRule" id="PRU10133"/>
    </source>
</evidence>
<keyword evidence="4 9" id="KW-0833">Ubl conjugation pathway</keyword>
<evidence type="ECO:0000256" key="4">
    <source>
        <dbReference type="ARBA" id="ARBA00022786"/>
    </source>
</evidence>
<evidence type="ECO:0000256" key="3">
    <source>
        <dbReference type="ARBA" id="ARBA00022741"/>
    </source>
</evidence>
<dbReference type="Pfam" id="PF00179">
    <property type="entry name" value="UQ_con"/>
    <property type="match status" value="1"/>
</dbReference>
<comment type="catalytic activity">
    <reaction evidence="6">
        <text>[E1 NEDD8-activating enzyme]-S-[NEDD8 protein]-yl-L-cysteine + [E2 NEDD8-conjugating enzyme]-L-cysteine = [E1 NEDD8-activating enzyme]-L-cysteine + [E2 NEDD8-conjugating enzyme]-S-[NEDD8-protein]-yl-L-cysteine.</text>
        <dbReference type="EC" id="2.3.2.34"/>
    </reaction>
</comment>
<accession>A0A9J6C8Z6</accession>
<name>A0A9J6C8Z6_POLVA</name>
<comment type="caution">
    <text evidence="11">The sequence shown here is derived from an EMBL/GenBank/DDBJ whole genome shotgun (WGS) entry which is preliminary data.</text>
</comment>
<dbReference type="FunFam" id="3.10.110.10:FF:000033">
    <property type="entry name" value="NEDD8-conjugating enzyme UBE2F"/>
    <property type="match status" value="1"/>
</dbReference>
<sequence>MITLTRNIKKSNDVNGQNNKRISIRDKLLVKEIQEMELCKPSSVTCEFPDSNNLSEFYIIVTPGDESLWRNGSFKFLVTVNEDYNMIPPTVKCLTKVLHPNISSNGDVCLSLLRLNSIDGTSWLPTRRMKDVMFALNSLFSDLVDFSDPLNVELAEEYSKDSEKAKMKIREYVLKHAR</sequence>
<proteinExistence type="inferred from homology"/>
<evidence type="ECO:0000313" key="11">
    <source>
        <dbReference type="EMBL" id="KAG5678439.1"/>
    </source>
</evidence>
<reference evidence="11" key="1">
    <citation type="submission" date="2021-03" db="EMBL/GenBank/DDBJ databases">
        <title>Chromosome level genome of the anhydrobiotic midge Polypedilum vanderplanki.</title>
        <authorList>
            <person name="Yoshida Y."/>
            <person name="Kikawada T."/>
            <person name="Gusev O."/>
        </authorList>
    </citation>
    <scope>NUCLEOTIDE SEQUENCE</scope>
    <source>
        <strain evidence="11">NIAS01</strain>
        <tissue evidence="11">Whole body or cell culture</tissue>
    </source>
</reference>
<organism evidence="11 12">
    <name type="scientific">Polypedilum vanderplanki</name>
    <name type="common">Sleeping chironomid midge</name>
    <dbReference type="NCBI Taxonomy" id="319348"/>
    <lineage>
        <taxon>Eukaryota</taxon>
        <taxon>Metazoa</taxon>
        <taxon>Ecdysozoa</taxon>
        <taxon>Arthropoda</taxon>
        <taxon>Hexapoda</taxon>
        <taxon>Insecta</taxon>
        <taxon>Pterygota</taxon>
        <taxon>Neoptera</taxon>
        <taxon>Endopterygota</taxon>
        <taxon>Diptera</taxon>
        <taxon>Nematocera</taxon>
        <taxon>Chironomoidea</taxon>
        <taxon>Chironomidae</taxon>
        <taxon>Chironominae</taxon>
        <taxon>Polypedilum</taxon>
        <taxon>Polypedilum</taxon>
    </lineage>
</organism>
<keyword evidence="2" id="KW-0808">Transferase</keyword>
<feature type="domain" description="UBC core" evidence="10">
    <location>
        <begin position="24"/>
        <end position="178"/>
    </location>
</feature>
<evidence type="ECO:0000256" key="9">
    <source>
        <dbReference type="RuleBase" id="RU362109"/>
    </source>
</evidence>
<evidence type="ECO:0000256" key="6">
    <source>
        <dbReference type="ARBA" id="ARBA00043698"/>
    </source>
</evidence>
<keyword evidence="12" id="KW-1185">Reference proteome</keyword>
<gene>
    <name evidence="11" type="ORF">PVAND_008112</name>
</gene>
<dbReference type="CDD" id="cd23794">
    <property type="entry name" value="UBCc_UBE2F_UBE2M"/>
    <property type="match status" value="1"/>
</dbReference>
<dbReference type="PROSITE" id="PS00183">
    <property type="entry name" value="UBC_1"/>
    <property type="match status" value="1"/>
</dbReference>